<comment type="cofactor">
    <cofactor evidence="1">
        <name>Mg(2+)</name>
        <dbReference type="ChEBI" id="CHEBI:18420"/>
    </cofactor>
</comment>
<dbReference type="InterPro" id="IPR013342">
    <property type="entry name" value="Mandelate_racemase_C"/>
</dbReference>
<dbReference type="SUPFAM" id="SSF54826">
    <property type="entry name" value="Enolase N-terminal domain-like"/>
    <property type="match status" value="1"/>
</dbReference>
<dbReference type="Pfam" id="PF13378">
    <property type="entry name" value="MR_MLE_C"/>
    <property type="match status" value="1"/>
</dbReference>
<accession>S0DDK0</accession>
<dbReference type="CDD" id="cd03316">
    <property type="entry name" value="MR_like"/>
    <property type="match status" value="1"/>
</dbReference>
<dbReference type="EMBL" id="HF548281">
    <property type="protein sequence ID" value="CCO21047.1"/>
    <property type="molecule type" value="Genomic_DNA"/>
</dbReference>
<reference evidence="5" key="2">
    <citation type="journal article" date="2013" name="Biotechnol. Biofuels">
        <title>Mining for hemicellulases in the fungus-growing termite Pseudacanthotermes militaris using functional metagenomics.</title>
        <authorList>
            <person name="Bastien G."/>
            <person name="Arnal G."/>
            <person name="Bozonnet S."/>
            <person name="Laguerre S."/>
            <person name="Ferreira F."/>
            <person name="Faure R."/>
            <person name="Henrissat B."/>
            <person name="Lefevre F."/>
            <person name="Robe P."/>
            <person name="Bouchez O."/>
            <person name="Noirot C."/>
            <person name="Dumon C."/>
            <person name="O'Donohue M."/>
        </authorList>
    </citation>
    <scope>NUCLEOTIDE SEQUENCE</scope>
</reference>
<dbReference type="Gene3D" id="3.30.390.10">
    <property type="entry name" value="Enolase-like, N-terminal domain"/>
    <property type="match status" value="1"/>
</dbReference>
<dbReference type="InterPro" id="IPR046945">
    <property type="entry name" value="RHMD-like"/>
</dbReference>
<gene>
    <name evidence="5" type="ORF">BN138_235</name>
</gene>
<sequence>MNRREFIAKSLAGGAALAAFPLLPSCAKTNSSVFSDDQLEERYAKLDEALARPVFRKELFSSPVIIESLELLELDGRYLCRVRSTDGAEGISVGHYSTGMLAPVFLGQVRGFFIGQDARELDALVEWVMMYRLNFRLGGLAIGVPLADIEFAILDMMGKIAGRPAAELIGGIRNPEVGLYVATELRELPLEEHFRRIKEEVAEYDVRALKIKVGFMWEGNRDIHYKGIPGKSEKLIGMVREHYGDDWTLYADANGYYGVEDAIRIGRILEEYRYGYFEEPVMFNRFEDIKRVTDALSIPIANGEQDQDFYNYRWLLANEGLDIVEPDTYYFGGFIRSMRVALMAEAMGKKCLTHMSGGGLGYVYNSLFVSALPNPVPHHEFKGTGTHVPFECPTSPLTIVGGVMKAPTGAGMGVVIDPGFVAKHKVL</sequence>
<evidence type="ECO:0000256" key="1">
    <source>
        <dbReference type="ARBA" id="ARBA00001946"/>
    </source>
</evidence>
<reference evidence="5" key="1">
    <citation type="submission" date="2012-10" db="EMBL/GenBank/DDBJ databases">
        <authorList>
            <person name="Sandrine L."/>
        </authorList>
    </citation>
    <scope>NUCLEOTIDE SEQUENCE</scope>
</reference>
<dbReference type="GO" id="GO:0016052">
    <property type="term" value="P:carbohydrate catabolic process"/>
    <property type="evidence" value="ECO:0007669"/>
    <property type="project" value="TreeGrafter"/>
</dbReference>
<organism evidence="5">
    <name type="scientific">termite gut metagenome</name>
    <dbReference type="NCBI Taxonomy" id="433724"/>
    <lineage>
        <taxon>unclassified sequences</taxon>
        <taxon>metagenomes</taxon>
        <taxon>organismal metagenomes</taxon>
    </lineage>
</organism>
<dbReference type="PANTHER" id="PTHR13794">
    <property type="entry name" value="ENOLASE SUPERFAMILY, MANDELATE RACEMASE"/>
    <property type="match status" value="1"/>
</dbReference>
<dbReference type="InterPro" id="IPR036849">
    <property type="entry name" value="Enolase-like_C_sf"/>
</dbReference>
<evidence type="ECO:0000259" key="4">
    <source>
        <dbReference type="SMART" id="SM00922"/>
    </source>
</evidence>
<proteinExistence type="predicted"/>
<dbReference type="SMART" id="SM00922">
    <property type="entry name" value="MR_MLE"/>
    <property type="match status" value="1"/>
</dbReference>
<evidence type="ECO:0000256" key="2">
    <source>
        <dbReference type="ARBA" id="ARBA00022723"/>
    </source>
</evidence>
<dbReference type="InterPro" id="IPR029017">
    <property type="entry name" value="Enolase-like_N"/>
</dbReference>
<dbReference type="GO" id="GO:0000287">
    <property type="term" value="F:magnesium ion binding"/>
    <property type="evidence" value="ECO:0007669"/>
    <property type="project" value="TreeGrafter"/>
</dbReference>
<dbReference type="InterPro" id="IPR029065">
    <property type="entry name" value="Enolase_C-like"/>
</dbReference>
<dbReference type="AlphaFoldDB" id="S0DDK0"/>
<feature type="domain" description="Mandelate racemase/muconate lactonizing enzyme C-terminal" evidence="4">
    <location>
        <begin position="190"/>
        <end position="299"/>
    </location>
</feature>
<keyword evidence="2" id="KW-0479">Metal-binding</keyword>
<dbReference type="SFLD" id="SFLDS00001">
    <property type="entry name" value="Enolase"/>
    <property type="match status" value="1"/>
</dbReference>
<name>S0DDK0_9ZZZZ</name>
<protein>
    <submittedName>
        <fullName evidence="5">Putative mandelate racemase/muconate lactonizing protein</fullName>
    </submittedName>
</protein>
<dbReference type="Gene3D" id="3.20.20.120">
    <property type="entry name" value="Enolase-like C-terminal domain"/>
    <property type="match status" value="1"/>
</dbReference>
<dbReference type="PANTHER" id="PTHR13794:SF58">
    <property type="entry name" value="MITOCHONDRIAL ENOLASE SUPERFAMILY MEMBER 1"/>
    <property type="match status" value="1"/>
</dbReference>
<dbReference type="SUPFAM" id="SSF51604">
    <property type="entry name" value="Enolase C-terminal domain-like"/>
    <property type="match status" value="1"/>
</dbReference>
<evidence type="ECO:0000256" key="3">
    <source>
        <dbReference type="ARBA" id="ARBA00022842"/>
    </source>
</evidence>
<evidence type="ECO:0000313" key="5">
    <source>
        <dbReference type="EMBL" id="CCO21047.1"/>
    </source>
</evidence>
<keyword evidence="3" id="KW-0460">Magnesium</keyword>
<dbReference type="GO" id="GO:0016836">
    <property type="term" value="F:hydro-lyase activity"/>
    <property type="evidence" value="ECO:0007669"/>
    <property type="project" value="TreeGrafter"/>
</dbReference>